<proteinExistence type="predicted"/>
<evidence type="ECO:0000313" key="3">
    <source>
        <dbReference type="Proteomes" id="UP000823617"/>
    </source>
</evidence>
<accession>A0A9D9HKL5</accession>
<comment type="caution">
    <text evidence="2">The sequence shown here is derived from an EMBL/GenBank/DDBJ whole genome shotgun (WGS) entry which is preliminary data.</text>
</comment>
<organism evidence="2 3">
    <name type="scientific">Candidatus Cryptobacteroides intestinigallinarum</name>
    <dbReference type="NCBI Taxonomy" id="2840767"/>
    <lineage>
        <taxon>Bacteria</taxon>
        <taxon>Pseudomonadati</taxon>
        <taxon>Bacteroidota</taxon>
        <taxon>Bacteroidia</taxon>
        <taxon>Bacteroidales</taxon>
        <taxon>Candidatus Cryptobacteroides</taxon>
    </lineage>
</organism>
<dbReference type="PROSITE" id="PS51257">
    <property type="entry name" value="PROKAR_LIPOPROTEIN"/>
    <property type="match status" value="1"/>
</dbReference>
<dbReference type="Proteomes" id="UP000823617">
    <property type="component" value="Unassembled WGS sequence"/>
</dbReference>
<name>A0A9D9HKL5_9BACT</name>
<dbReference type="Gene3D" id="2.60.120.890">
    <property type="entry name" value="BT2081, beta-jelly-roll domain"/>
    <property type="match status" value="1"/>
</dbReference>
<sequence length="711" mass="77324">MNSIFRYILSVLTICMLLSCRKDSLSEEGYGFLSARVHEDQSMQVVIPELRSSSEEAQAFSLTVYDALDVRTAFVPDCSVLPDEPLKLMAGHYTAVVSSATSPDAVFGQPFYSGSTAFDIKAGEVSNIDVVATIENTCVTVEYDDAVKQAFSSMDFTVSNGRGELVFSTSDGTSDEKGYFSVTGTLQWTLSLVNTDGVKYQDITGTVEDVKGNEHYKFSWSLASDTEDIGAGAVSIILDDSMNEKEYTLVIDPEDSTVPVISADFDYSDVISVEVGDAASRIISISSEDGFSTLFLKYSDPVELSAESFDLVGASSETVSALAAAGIRVSSVTESSTSATVDLTDYIKSLPIGNYTVSVQAIDRGHSLAEQDFVFQIISNLDAEAVSASPWAVFADVTGRWFAPQQPAGLSFQYRKASESQWTDFSGEIVPGPSTRTFTARLKNLDPETVYVFRAVSAEDKETTELEFTTESAGTVPNLSFDAWYQDGNVWYPDESADNFWWDSANGGTKTLSIYPTTPAEEEYIYVKGEGKNAARLESKSATLVGLAAGNIYTGRFIKAVISLSNPGAELDWGVPFTSRPLALTGFYYYLPKTIDQAKGAYASMKGQQDIGQIQIMLTDWDAPFRVSTASGQFVKPQTDPGIIAYGTIDLNATDSYQPFTIKIDYRDLTRKPKYIVIVAAASKYGDYFTGGVGSTLYLDEFSLIYDPDAL</sequence>
<protein>
    <submittedName>
        <fullName evidence="2">PCMD domain-containing protein</fullName>
    </submittedName>
</protein>
<dbReference type="Pfam" id="PF14900">
    <property type="entry name" value="DUF4493"/>
    <property type="match status" value="1"/>
</dbReference>
<evidence type="ECO:0000259" key="1">
    <source>
        <dbReference type="Pfam" id="PF13201"/>
    </source>
</evidence>
<reference evidence="2" key="2">
    <citation type="journal article" date="2021" name="PeerJ">
        <title>Extensive microbial diversity within the chicken gut microbiome revealed by metagenomics and culture.</title>
        <authorList>
            <person name="Gilroy R."/>
            <person name="Ravi A."/>
            <person name="Getino M."/>
            <person name="Pursley I."/>
            <person name="Horton D.L."/>
            <person name="Alikhan N.F."/>
            <person name="Baker D."/>
            <person name="Gharbi K."/>
            <person name="Hall N."/>
            <person name="Watson M."/>
            <person name="Adriaenssens E.M."/>
            <person name="Foster-Nyarko E."/>
            <person name="Jarju S."/>
            <person name="Secka A."/>
            <person name="Antonio M."/>
            <person name="Oren A."/>
            <person name="Chaudhuri R.R."/>
            <person name="La Ragione R."/>
            <person name="Hildebrand F."/>
            <person name="Pallen M.J."/>
        </authorList>
    </citation>
    <scope>NUCLEOTIDE SEQUENCE</scope>
    <source>
        <strain evidence="2">B1-3475</strain>
    </source>
</reference>
<evidence type="ECO:0000313" key="2">
    <source>
        <dbReference type="EMBL" id="MBO8455579.1"/>
    </source>
</evidence>
<gene>
    <name evidence="2" type="ORF">IAC08_04145</name>
</gene>
<dbReference type="InterPro" id="IPR027840">
    <property type="entry name" value="DUF4493"/>
</dbReference>
<feature type="domain" description="Putative carbohydrate metabolism" evidence="1">
    <location>
        <begin position="481"/>
        <end position="705"/>
    </location>
</feature>
<reference evidence="2" key="1">
    <citation type="submission" date="2020-10" db="EMBL/GenBank/DDBJ databases">
        <authorList>
            <person name="Gilroy R."/>
        </authorList>
    </citation>
    <scope>NUCLEOTIDE SEQUENCE</scope>
    <source>
        <strain evidence="2">B1-3475</strain>
    </source>
</reference>
<dbReference type="InterPro" id="IPR038653">
    <property type="entry name" value="Put_CMD_sf"/>
</dbReference>
<dbReference type="AlphaFoldDB" id="A0A9D9HKL5"/>
<dbReference type="InterPro" id="IPR025112">
    <property type="entry name" value="PCMD"/>
</dbReference>
<dbReference type="EMBL" id="JADIMK010000040">
    <property type="protein sequence ID" value="MBO8455579.1"/>
    <property type="molecule type" value="Genomic_DNA"/>
</dbReference>
<dbReference type="Pfam" id="PF13201">
    <property type="entry name" value="PCMD"/>
    <property type="match status" value="1"/>
</dbReference>